<gene>
    <name evidence="1" type="ORF">PROQFM164_S02g002348</name>
</gene>
<evidence type="ECO:0000313" key="2">
    <source>
        <dbReference type="Proteomes" id="UP000030686"/>
    </source>
</evidence>
<accession>W6QRM7</accession>
<evidence type="ECO:0000313" key="1">
    <source>
        <dbReference type="EMBL" id="CDM32197.1"/>
    </source>
</evidence>
<reference evidence="1" key="1">
    <citation type="journal article" date="2014" name="Nat. Commun.">
        <title>Multiple recent horizontal transfers of a large genomic region in cheese making fungi.</title>
        <authorList>
            <person name="Cheeseman K."/>
            <person name="Ropars J."/>
            <person name="Renault P."/>
            <person name="Dupont J."/>
            <person name="Gouzy J."/>
            <person name="Branca A."/>
            <person name="Abraham A.L."/>
            <person name="Ceppi M."/>
            <person name="Conseiller E."/>
            <person name="Debuchy R."/>
            <person name="Malagnac F."/>
            <person name="Goarin A."/>
            <person name="Silar P."/>
            <person name="Lacoste S."/>
            <person name="Sallet E."/>
            <person name="Bensimon A."/>
            <person name="Giraud T."/>
            <person name="Brygoo Y."/>
        </authorList>
    </citation>
    <scope>NUCLEOTIDE SEQUENCE [LARGE SCALE GENOMIC DNA]</scope>
    <source>
        <strain evidence="1">FM164</strain>
    </source>
</reference>
<name>W6QRM7_PENRF</name>
<dbReference type="AlphaFoldDB" id="W6QRM7"/>
<sequence length="64" mass="7069">MHIYSSRSSGNQHIGMVPMRGIGTMHIMRLRIESSNVIYTASTTLQAAYRPLHAPTSMPTEPPS</sequence>
<dbReference type="Proteomes" id="UP000030686">
    <property type="component" value="Unassembled WGS sequence"/>
</dbReference>
<protein>
    <submittedName>
        <fullName evidence="1">Genomic scaffold, ProqFM164S02</fullName>
    </submittedName>
</protein>
<proteinExistence type="predicted"/>
<dbReference type="EMBL" id="HG792016">
    <property type="protein sequence ID" value="CDM32197.1"/>
    <property type="molecule type" value="Genomic_DNA"/>
</dbReference>
<keyword evidence="2" id="KW-1185">Reference proteome</keyword>
<organism evidence="1 2">
    <name type="scientific">Penicillium roqueforti (strain FM164)</name>
    <dbReference type="NCBI Taxonomy" id="1365484"/>
    <lineage>
        <taxon>Eukaryota</taxon>
        <taxon>Fungi</taxon>
        <taxon>Dikarya</taxon>
        <taxon>Ascomycota</taxon>
        <taxon>Pezizomycotina</taxon>
        <taxon>Eurotiomycetes</taxon>
        <taxon>Eurotiomycetidae</taxon>
        <taxon>Eurotiales</taxon>
        <taxon>Aspergillaceae</taxon>
        <taxon>Penicillium</taxon>
    </lineage>
</organism>